<dbReference type="InterPro" id="IPR033132">
    <property type="entry name" value="GH_1_N_CS"/>
</dbReference>
<dbReference type="Proteomes" id="UP001139006">
    <property type="component" value="Unassembled WGS sequence"/>
</dbReference>
<evidence type="ECO:0000313" key="7">
    <source>
        <dbReference type="EMBL" id="MCP0887766.1"/>
    </source>
</evidence>
<dbReference type="Gene3D" id="3.20.20.80">
    <property type="entry name" value="Glycosidases"/>
    <property type="match status" value="1"/>
</dbReference>
<dbReference type="InterPro" id="IPR018120">
    <property type="entry name" value="Glyco_hydro_1_AS"/>
</dbReference>
<dbReference type="InterPro" id="IPR001360">
    <property type="entry name" value="Glyco_hydro_1"/>
</dbReference>
<protein>
    <submittedName>
        <fullName evidence="7">Glycoside hydrolase family 1 protein</fullName>
    </submittedName>
</protein>
<dbReference type="SUPFAM" id="SSF51445">
    <property type="entry name" value="(Trans)glycosidases"/>
    <property type="match status" value="1"/>
</dbReference>
<proteinExistence type="inferred from homology"/>
<dbReference type="PANTHER" id="PTHR10353:SF122">
    <property type="entry name" value="6-PHOSPHO-BETA-GLUCOSIDASE ASCB-RELATED"/>
    <property type="match status" value="1"/>
</dbReference>
<dbReference type="PRINTS" id="PR00131">
    <property type="entry name" value="GLHYDRLASE1"/>
</dbReference>
<organism evidence="7 8">
    <name type="scientific">Ligilactobacillus ubinensis</name>
    <dbReference type="NCBI Taxonomy" id="2876789"/>
    <lineage>
        <taxon>Bacteria</taxon>
        <taxon>Bacillati</taxon>
        <taxon>Bacillota</taxon>
        <taxon>Bacilli</taxon>
        <taxon>Lactobacillales</taxon>
        <taxon>Lactobacillaceae</taxon>
        <taxon>Ligilactobacillus</taxon>
    </lineage>
</organism>
<keyword evidence="2 6" id="KW-0378">Hydrolase</keyword>
<dbReference type="PROSITE" id="PS00653">
    <property type="entry name" value="GLYCOSYL_HYDROL_F1_2"/>
    <property type="match status" value="1"/>
</dbReference>
<evidence type="ECO:0000256" key="3">
    <source>
        <dbReference type="ARBA" id="ARBA00023295"/>
    </source>
</evidence>
<dbReference type="InterPro" id="IPR017853">
    <property type="entry name" value="GH"/>
</dbReference>
<dbReference type="GO" id="GO:0016052">
    <property type="term" value="P:carbohydrate catabolic process"/>
    <property type="evidence" value="ECO:0007669"/>
    <property type="project" value="TreeGrafter"/>
</dbReference>
<dbReference type="AlphaFoldDB" id="A0A9X2FPY4"/>
<dbReference type="GO" id="GO:0008422">
    <property type="term" value="F:beta-glucosidase activity"/>
    <property type="evidence" value="ECO:0007669"/>
    <property type="project" value="TreeGrafter"/>
</dbReference>
<evidence type="ECO:0000256" key="1">
    <source>
        <dbReference type="ARBA" id="ARBA00010838"/>
    </source>
</evidence>
<dbReference type="PANTHER" id="PTHR10353">
    <property type="entry name" value="GLYCOSYL HYDROLASE"/>
    <property type="match status" value="1"/>
</dbReference>
<dbReference type="Pfam" id="PF00232">
    <property type="entry name" value="Glyco_hydro_1"/>
    <property type="match status" value="1"/>
</dbReference>
<gene>
    <name evidence="7" type="ORF">LB941_10540</name>
</gene>
<feature type="active site" description="Nucleophile" evidence="4">
    <location>
        <position position="386"/>
    </location>
</feature>
<accession>A0A9X2FPY4</accession>
<name>A0A9X2FPY4_9LACO</name>
<sequence>MFDFKSLPSEVFPDNFLWGGATAANQLEGAWDQDGKGPSIADALPGGKERFAIAAQPDFKWKIDAKKYRYPNHRGIEHYQRFKEDIKLFAEMGFKCYRFSIAWSRVFPKGDETTPNEAGLVFYDQLIDECLKYNIEPVVTISHYELPLHLATEYGGWKNRKLIAFYENFAKVVLQRYSQKVKYWMTFNEINSAFHFPVMSQGMVPSNGSNDKNNVFQAWHNQFVASSLAVKYGHQLNPALKIGCMILYATSYAFDANPENQMANLKQMQDFNFFCADVQVRGKYPASTARMLHDYHVDPKKLEITDEDLALIANNTVDYIGFSYYMSMVIDETHADADASSGNLIGGVKNPFLEASDWGWQIDPTGLRIALNELYDRYQKPLFVVENGLGAYDKVEADGAIHDEYRIDYLRKHIQAMGDALTDGVDLMGYTPWGCIDLVSASTGQMSKRYGFIYVDLDDEGNGTLDRLRKDSFYWYQKVIQSNGARM</sequence>
<evidence type="ECO:0000256" key="4">
    <source>
        <dbReference type="PROSITE-ProRule" id="PRU10055"/>
    </source>
</evidence>
<evidence type="ECO:0000256" key="6">
    <source>
        <dbReference type="RuleBase" id="RU004468"/>
    </source>
</evidence>
<reference evidence="7 8" key="1">
    <citation type="journal article" date="2023" name="Int. J. Syst. Evol. Microbiol.">
        <title>Ligilactobacillus ubinensis sp. nov., a novel species isolated from the wild ferment of a durian fruit (Durio zibethinus).</title>
        <authorList>
            <person name="Heng Y.C."/>
            <person name="Menon N."/>
            <person name="Chen B."/>
            <person name="Loo B.Z.L."/>
            <person name="Wong G.W.J."/>
            <person name="Lim A.C.H."/>
            <person name="Silvaraju S."/>
            <person name="Kittelmann S."/>
        </authorList>
    </citation>
    <scope>NUCLEOTIDE SEQUENCE [LARGE SCALE GENOMIC DNA]</scope>
    <source>
        <strain evidence="7 8">WILCCON 0076</strain>
    </source>
</reference>
<evidence type="ECO:0000313" key="8">
    <source>
        <dbReference type="Proteomes" id="UP001139006"/>
    </source>
</evidence>
<evidence type="ECO:0000256" key="5">
    <source>
        <dbReference type="RuleBase" id="RU003690"/>
    </source>
</evidence>
<dbReference type="RefSeq" id="WP_253361929.1">
    <property type="nucleotide sequence ID" value="NZ_JAIULA010000025.1"/>
</dbReference>
<dbReference type="FunFam" id="3.20.20.80:FF:000004">
    <property type="entry name" value="Beta-glucosidase 6-phospho-beta-glucosidase"/>
    <property type="match status" value="1"/>
</dbReference>
<dbReference type="GO" id="GO:0005829">
    <property type="term" value="C:cytosol"/>
    <property type="evidence" value="ECO:0007669"/>
    <property type="project" value="TreeGrafter"/>
</dbReference>
<dbReference type="PROSITE" id="PS00572">
    <property type="entry name" value="GLYCOSYL_HYDROL_F1_1"/>
    <property type="match status" value="1"/>
</dbReference>
<comment type="caution">
    <text evidence="7">The sequence shown here is derived from an EMBL/GenBank/DDBJ whole genome shotgun (WGS) entry which is preliminary data.</text>
</comment>
<keyword evidence="3 6" id="KW-0326">Glycosidase</keyword>
<keyword evidence="8" id="KW-1185">Reference proteome</keyword>
<comment type="similarity">
    <text evidence="1 5">Belongs to the glycosyl hydrolase 1 family.</text>
</comment>
<evidence type="ECO:0000256" key="2">
    <source>
        <dbReference type="ARBA" id="ARBA00022801"/>
    </source>
</evidence>
<dbReference type="EMBL" id="JAIULA010000025">
    <property type="protein sequence ID" value="MCP0887766.1"/>
    <property type="molecule type" value="Genomic_DNA"/>
</dbReference>